<protein>
    <submittedName>
        <fullName evidence="1">MFS general substrate transporter</fullName>
    </submittedName>
</protein>
<gene>
    <name evidence="1" type="ORF">BDR25DRAFT_331099</name>
</gene>
<comment type="caution">
    <text evidence="1">The sequence shown here is derived from an EMBL/GenBank/DDBJ whole genome shotgun (WGS) entry which is preliminary data.</text>
</comment>
<reference evidence="1" key="1">
    <citation type="journal article" date="2020" name="Stud. Mycol.">
        <title>101 Dothideomycetes genomes: a test case for predicting lifestyles and emergence of pathogens.</title>
        <authorList>
            <person name="Haridas S."/>
            <person name="Albert R."/>
            <person name="Binder M."/>
            <person name="Bloem J."/>
            <person name="Labutti K."/>
            <person name="Salamov A."/>
            <person name="Andreopoulos B."/>
            <person name="Baker S."/>
            <person name="Barry K."/>
            <person name="Bills G."/>
            <person name="Bluhm B."/>
            <person name="Cannon C."/>
            <person name="Castanera R."/>
            <person name="Culley D."/>
            <person name="Daum C."/>
            <person name="Ezra D."/>
            <person name="Gonzalez J."/>
            <person name="Henrissat B."/>
            <person name="Kuo A."/>
            <person name="Liang C."/>
            <person name="Lipzen A."/>
            <person name="Lutzoni F."/>
            <person name="Magnuson J."/>
            <person name="Mondo S."/>
            <person name="Nolan M."/>
            <person name="Ohm R."/>
            <person name="Pangilinan J."/>
            <person name="Park H.-J."/>
            <person name="Ramirez L."/>
            <person name="Alfaro M."/>
            <person name="Sun H."/>
            <person name="Tritt A."/>
            <person name="Yoshinaga Y."/>
            <person name="Zwiers L.-H."/>
            <person name="Turgeon B."/>
            <person name="Goodwin S."/>
            <person name="Spatafora J."/>
            <person name="Crous P."/>
            <person name="Grigoriev I."/>
        </authorList>
    </citation>
    <scope>NUCLEOTIDE SEQUENCE</scope>
    <source>
        <strain evidence="1">ATCC 200398</strain>
    </source>
</reference>
<proteinExistence type="predicted"/>
<dbReference type="EMBL" id="MU003493">
    <property type="protein sequence ID" value="KAF2477341.1"/>
    <property type="molecule type" value="Genomic_DNA"/>
</dbReference>
<sequence>MADLKSTVSKLSSIPRLDAIYEKDTVGYKEYREGLDIEFTEKEACIPFHNTRLRWTIDIVFMDKTAMNYVNLFGHQKALGLYGRLFNCLSAMVYAGYLFGQYPCGWLIGRFPAQRVIGISCLLWGAMVLILTQCRSYSSALAVWLFMDVFEAAFTPGLTLMAGFWYTRREIPLRHGINGSYISMDVSKLPLTMKPERWELIFLILGGATCLWAFVVYFFLPDAPSNAWFLPERERILASKRVSGNEIGIKSKGFNTKQAIVAFWDPKALLPFTSVFAAAIPNGQQWQISSAPSRLHAPHTSHDLIPGDTLSRSSSSTVSVGFTVSLGRISSNMAGYTHRTMASAMIFTVYCWGNFVAGSFVVKESEAPEHRGATIGLLVGYTIKLACHLGLLTYVFFMNRHRNRKYGPADKTRSDEAGMLDVTEFDNKDFGHVL</sequence>
<evidence type="ECO:0000313" key="1">
    <source>
        <dbReference type="EMBL" id="KAF2477341.1"/>
    </source>
</evidence>
<dbReference type="Proteomes" id="UP000799755">
    <property type="component" value="Unassembled WGS sequence"/>
</dbReference>
<evidence type="ECO:0000313" key="2">
    <source>
        <dbReference type="Proteomes" id="UP000799755"/>
    </source>
</evidence>
<keyword evidence="2" id="KW-1185">Reference proteome</keyword>
<name>A0ACB6RDX1_9PLEO</name>
<accession>A0ACB6RDX1</accession>
<organism evidence="1 2">
    <name type="scientific">Lindgomyces ingoldianus</name>
    <dbReference type="NCBI Taxonomy" id="673940"/>
    <lineage>
        <taxon>Eukaryota</taxon>
        <taxon>Fungi</taxon>
        <taxon>Dikarya</taxon>
        <taxon>Ascomycota</taxon>
        <taxon>Pezizomycotina</taxon>
        <taxon>Dothideomycetes</taxon>
        <taxon>Pleosporomycetidae</taxon>
        <taxon>Pleosporales</taxon>
        <taxon>Lindgomycetaceae</taxon>
        <taxon>Lindgomyces</taxon>
    </lineage>
</organism>